<gene>
    <name evidence="1" type="ORF">EGYM00392_LOCUS3148</name>
</gene>
<proteinExistence type="predicted"/>
<dbReference type="AlphaFoldDB" id="A0A7S1HV07"/>
<name>A0A7S1HV07_9EUGL</name>
<organism evidence="1">
    <name type="scientific">Eutreptiella gymnastica</name>
    <dbReference type="NCBI Taxonomy" id="73025"/>
    <lineage>
        <taxon>Eukaryota</taxon>
        <taxon>Discoba</taxon>
        <taxon>Euglenozoa</taxon>
        <taxon>Euglenida</taxon>
        <taxon>Spirocuta</taxon>
        <taxon>Euglenophyceae</taxon>
        <taxon>Eutreptiales</taxon>
        <taxon>Eutreptiaceae</taxon>
        <taxon>Eutreptiella</taxon>
    </lineage>
</organism>
<dbReference type="EMBL" id="HBGA01008756">
    <property type="protein sequence ID" value="CAD8992101.1"/>
    <property type="molecule type" value="Transcribed_RNA"/>
</dbReference>
<accession>A0A7S1HV07</accession>
<sequence>MVCGGLCRMVDLMGLNARLTSCNLGSVHIVFLCMQQDYSRAEHILGIFFKLHLLCLHASSESINHLVHSCQFGGFEWSAVPVVGSAQPDDRFGITLVNPVLSDL</sequence>
<reference evidence="1" key="1">
    <citation type="submission" date="2021-01" db="EMBL/GenBank/DDBJ databases">
        <authorList>
            <person name="Corre E."/>
            <person name="Pelletier E."/>
            <person name="Niang G."/>
            <person name="Scheremetjew M."/>
            <person name="Finn R."/>
            <person name="Kale V."/>
            <person name="Holt S."/>
            <person name="Cochrane G."/>
            <person name="Meng A."/>
            <person name="Brown T."/>
            <person name="Cohen L."/>
        </authorList>
    </citation>
    <scope>NUCLEOTIDE SEQUENCE</scope>
    <source>
        <strain evidence="1">NIES-381</strain>
    </source>
</reference>
<protein>
    <submittedName>
        <fullName evidence="1">Uncharacterized protein</fullName>
    </submittedName>
</protein>
<evidence type="ECO:0000313" key="1">
    <source>
        <dbReference type="EMBL" id="CAD8992101.1"/>
    </source>
</evidence>